<feature type="active site" description="Phosphocysteine intermediate; for EIIB activity" evidence="11">
    <location>
        <position position="489"/>
    </location>
</feature>
<dbReference type="NCBIfam" id="TIGR00826">
    <property type="entry name" value="EIIB_glc"/>
    <property type="match status" value="1"/>
</dbReference>
<evidence type="ECO:0000256" key="1">
    <source>
        <dbReference type="ARBA" id="ARBA00004651"/>
    </source>
</evidence>
<evidence type="ECO:0000256" key="12">
    <source>
        <dbReference type="SAM" id="MobiDB-lite"/>
    </source>
</evidence>
<dbReference type="eggNOG" id="COG2190">
    <property type="taxonomic scope" value="Bacteria"/>
</dbReference>
<dbReference type="PROSITE" id="PS00371">
    <property type="entry name" value="PTS_EIIA_TYPE_1_HIS"/>
    <property type="match status" value="1"/>
</dbReference>
<dbReference type="SUPFAM" id="SSF55604">
    <property type="entry name" value="Glucose permease domain IIB"/>
    <property type="match status" value="1"/>
</dbReference>
<dbReference type="InterPro" id="IPR003352">
    <property type="entry name" value="PTS_EIIC"/>
</dbReference>
<dbReference type="InterPro" id="IPR036878">
    <property type="entry name" value="Glu_permease_IIB"/>
</dbReference>
<dbReference type="Gene3D" id="3.30.1360.60">
    <property type="entry name" value="Glucose permease domain IIB"/>
    <property type="match status" value="1"/>
</dbReference>
<evidence type="ECO:0000259" key="15">
    <source>
        <dbReference type="PROSITE" id="PS51098"/>
    </source>
</evidence>
<reference evidence="17 18" key="1">
    <citation type="submission" date="2013-07" db="EMBL/GenBank/DDBJ databases">
        <authorList>
            <person name="Weinstock G."/>
            <person name="Sodergren E."/>
            <person name="Wylie T."/>
            <person name="Fulton L."/>
            <person name="Fulton R."/>
            <person name="Fronick C."/>
            <person name="O'Laughlin M."/>
            <person name="Godfrey J."/>
            <person name="Miner T."/>
            <person name="Herter B."/>
            <person name="Appelbaum E."/>
            <person name="Cordes M."/>
            <person name="Lek S."/>
            <person name="Wollam A."/>
            <person name="Pepin K.H."/>
            <person name="Palsikar V.B."/>
            <person name="Mitreva M."/>
            <person name="Wilson R.K."/>
        </authorList>
    </citation>
    <scope>NUCLEOTIDE SEQUENCE [LARGE SCALE GENOMIC DNA]</scope>
    <source>
        <strain evidence="17 18">ATCC 27760</strain>
    </source>
</reference>
<feature type="transmembrane region" description="Helical" evidence="13">
    <location>
        <begin position="300"/>
        <end position="318"/>
    </location>
</feature>
<dbReference type="GO" id="GO:0009401">
    <property type="term" value="P:phosphoenolpyruvate-dependent sugar phosphotransferase system"/>
    <property type="evidence" value="ECO:0007669"/>
    <property type="project" value="UniProtKB-KW"/>
</dbReference>
<evidence type="ECO:0000256" key="10">
    <source>
        <dbReference type="ARBA" id="ARBA00023136"/>
    </source>
</evidence>
<evidence type="ECO:0000256" key="13">
    <source>
        <dbReference type="SAM" id="Phobius"/>
    </source>
</evidence>
<dbReference type="eggNOG" id="COG1263">
    <property type="taxonomic scope" value="Bacteria"/>
</dbReference>
<dbReference type="Pfam" id="PF00358">
    <property type="entry name" value="PTS_EIIA_1"/>
    <property type="match status" value="1"/>
</dbReference>
<feature type="region of interest" description="Disordered" evidence="12">
    <location>
        <begin position="557"/>
        <end position="580"/>
    </location>
</feature>
<dbReference type="EMBL" id="AWVF01000100">
    <property type="protein sequence ID" value="ERJ96743.1"/>
    <property type="molecule type" value="Genomic_DNA"/>
</dbReference>
<dbReference type="InterPro" id="IPR018113">
    <property type="entry name" value="PTrfase_EIIB_Cys"/>
</dbReference>
<evidence type="ECO:0000313" key="18">
    <source>
        <dbReference type="Proteomes" id="UP000016662"/>
    </source>
</evidence>
<evidence type="ECO:0000259" key="16">
    <source>
        <dbReference type="PROSITE" id="PS51103"/>
    </source>
</evidence>
<comment type="caution">
    <text evidence="17">The sequence shown here is derived from an EMBL/GenBank/DDBJ whole genome shotgun (WGS) entry which is preliminary data.</text>
</comment>
<feature type="transmembrane region" description="Helical" evidence="13">
    <location>
        <begin position="374"/>
        <end position="397"/>
    </location>
</feature>
<keyword evidence="10 13" id="KW-0472">Membrane</keyword>
<organism evidence="17 18">
    <name type="scientific">Ruminococcus callidus ATCC 27760</name>
    <dbReference type="NCBI Taxonomy" id="411473"/>
    <lineage>
        <taxon>Bacteria</taxon>
        <taxon>Bacillati</taxon>
        <taxon>Bacillota</taxon>
        <taxon>Clostridia</taxon>
        <taxon>Eubacteriales</taxon>
        <taxon>Oscillospiraceae</taxon>
        <taxon>Ruminococcus</taxon>
    </lineage>
</organism>
<evidence type="ECO:0000256" key="6">
    <source>
        <dbReference type="ARBA" id="ARBA00022683"/>
    </source>
</evidence>
<keyword evidence="4" id="KW-0762">Sugar transport</keyword>
<dbReference type="InterPro" id="IPR011055">
    <property type="entry name" value="Dup_hybrid_motif"/>
</dbReference>
<dbReference type="NCBIfam" id="TIGR00830">
    <property type="entry name" value="PTBA"/>
    <property type="match status" value="1"/>
</dbReference>
<name>U2MBR4_9FIRM</name>
<evidence type="ECO:0000256" key="5">
    <source>
        <dbReference type="ARBA" id="ARBA00022679"/>
    </source>
</evidence>
<keyword evidence="3" id="KW-1003">Cell membrane</keyword>
<evidence type="ECO:0000256" key="7">
    <source>
        <dbReference type="ARBA" id="ARBA00022692"/>
    </source>
</evidence>
<dbReference type="PROSITE" id="PS01035">
    <property type="entry name" value="PTS_EIIB_TYPE_1_CYS"/>
    <property type="match status" value="1"/>
</dbReference>
<keyword evidence="2" id="KW-0813">Transport</keyword>
<feature type="transmembrane region" description="Helical" evidence="13">
    <location>
        <begin position="107"/>
        <end position="127"/>
    </location>
</feature>
<feature type="transmembrane region" description="Helical" evidence="13">
    <location>
        <begin position="188"/>
        <end position="211"/>
    </location>
</feature>
<dbReference type="InterPro" id="IPR001996">
    <property type="entry name" value="PTS_IIB_1"/>
</dbReference>
<dbReference type="InterPro" id="IPR013013">
    <property type="entry name" value="PTS_EIIC_1"/>
</dbReference>
<feature type="transmembrane region" description="Helical" evidence="13">
    <location>
        <begin position="403"/>
        <end position="426"/>
    </location>
</feature>
<keyword evidence="6" id="KW-0598">Phosphotransferase system</keyword>
<dbReference type="InterPro" id="IPR001127">
    <property type="entry name" value="PTS_EIIA_1_perm"/>
</dbReference>
<dbReference type="PANTHER" id="PTHR30009">
    <property type="entry name" value="CYTOCHROME C-TYPE SYNTHESIS PROTEIN AND PTS TRANSMEMBRANE COMPONENT"/>
    <property type="match status" value="1"/>
</dbReference>
<sequence length="735" mass="78904">MKIQNIIFRRTLVMKDKIFGVLQRVGRSFMLPIALLPVAGLLLGLGSSFTNATTIETYHLGNIIYEGGLLYTILDIMSKAGSAVFDNLALLFAMGVSIGMAKKEKEVAALSGAIAYLVMNTAISALISAKGGVEAMAANSTTSVLGITTLQMGVFGGILVGLGVAALHNRFYKIELPQVLSFFGGTRFVPIISTVVYLFVGVIMFFLWPVVQSGISHLGTLVLRSGYAGTWIYGILERALIPFGLHHVFYMPFWQTELGGSMMIDGNMVSGAQNIFFAELASKSTTEFSVSATRFMSGKFPFMIFGLPAAAFAMYRAARPEKKKMVGSLLLSAALTSMITGITEPLEFTFLFVAPLMYAVHCVLAGLSYMLMHILNVGVGMTFSGGAIDLTLFGILQGNAKTHWIWIVVVGLVYAVVYYFVFYFMITKLNLKTPGREPDDVEPKLYRRSDVNAAKAEKKAGGSAAVDMVSAMVLKGLGGKANLSDLDCCATRLRVTVQNAELVDDAMLKASGASGVIHKGNGVQVIYGPKVSVIKSNLENFMETPEAEHLDSLFAESEAETTVEETKPEPEQNSAPAEKAAGSGECLTLCTHMNGTAIPLEEVEDEVFSQKILGDGIAIRPAEGKLYAPCDGTIETVFDTRHAVNMTSADGVEILMHIGIDTVKLEGKYFEAHVSDGQAVKKGDLLISFDMEAITAAGYKLTTPMLVCNVDDYAALTPVAKGTVSVGETAIQLTK</sequence>
<accession>U2MBR4</accession>
<dbReference type="PATRIC" id="fig|411473.3.peg.721"/>
<evidence type="ECO:0000313" key="17">
    <source>
        <dbReference type="EMBL" id="ERJ96743.1"/>
    </source>
</evidence>
<keyword evidence="9 13" id="KW-1133">Transmembrane helix</keyword>
<feature type="transmembrane region" description="Helical" evidence="13">
    <location>
        <begin position="348"/>
        <end position="367"/>
    </location>
</feature>
<dbReference type="HOGENOM" id="CLU_012312_1_1_9"/>
<evidence type="ECO:0000256" key="8">
    <source>
        <dbReference type="ARBA" id="ARBA00022777"/>
    </source>
</evidence>
<dbReference type="AlphaFoldDB" id="U2MBR4"/>
<dbReference type="CDD" id="cd00212">
    <property type="entry name" value="PTS_IIB_glc"/>
    <property type="match status" value="1"/>
</dbReference>
<dbReference type="GO" id="GO:0005886">
    <property type="term" value="C:plasma membrane"/>
    <property type="evidence" value="ECO:0007669"/>
    <property type="project" value="UniProtKB-SubCell"/>
</dbReference>
<dbReference type="PANTHER" id="PTHR30009:SF24">
    <property type="entry name" value="PTS SYSTEM, IIBC COMPONENT"/>
    <property type="match status" value="1"/>
</dbReference>
<dbReference type="eggNOG" id="COG1264">
    <property type="taxonomic scope" value="Bacteria"/>
</dbReference>
<evidence type="ECO:0000256" key="11">
    <source>
        <dbReference type="PROSITE-ProRule" id="PRU00421"/>
    </source>
</evidence>
<dbReference type="Proteomes" id="UP000016662">
    <property type="component" value="Unassembled WGS sequence"/>
</dbReference>
<dbReference type="Pfam" id="PF00367">
    <property type="entry name" value="PTS_EIIB"/>
    <property type="match status" value="1"/>
</dbReference>
<keyword evidence="18" id="KW-1185">Reference proteome</keyword>
<feature type="transmembrane region" description="Helical" evidence="13">
    <location>
        <begin position="147"/>
        <end position="167"/>
    </location>
</feature>
<dbReference type="FunFam" id="2.70.70.10:FF:000001">
    <property type="entry name" value="PTS system glucose-specific IIA component"/>
    <property type="match status" value="1"/>
</dbReference>
<evidence type="ECO:0000256" key="4">
    <source>
        <dbReference type="ARBA" id="ARBA00022597"/>
    </source>
</evidence>
<dbReference type="GO" id="GO:0008982">
    <property type="term" value="F:protein-N(PI)-phosphohistidine-sugar phosphotransferase activity"/>
    <property type="evidence" value="ECO:0007669"/>
    <property type="project" value="InterPro"/>
</dbReference>
<dbReference type="PROSITE" id="PS51103">
    <property type="entry name" value="PTS_EIIC_TYPE_1"/>
    <property type="match status" value="1"/>
</dbReference>
<dbReference type="InterPro" id="IPR050429">
    <property type="entry name" value="PTS_Glucose_EIICBA"/>
</dbReference>
<dbReference type="Gene3D" id="2.70.70.10">
    <property type="entry name" value="Glucose Permease (Domain IIA)"/>
    <property type="match status" value="1"/>
</dbReference>
<dbReference type="PROSITE" id="PS51098">
    <property type="entry name" value="PTS_EIIB_TYPE_1"/>
    <property type="match status" value="1"/>
</dbReference>
<proteinExistence type="predicted"/>
<evidence type="ECO:0000256" key="2">
    <source>
        <dbReference type="ARBA" id="ARBA00022448"/>
    </source>
</evidence>
<gene>
    <name evidence="17" type="ORF">RUMCAL_00880</name>
</gene>
<dbReference type="PROSITE" id="PS51093">
    <property type="entry name" value="PTS_EIIA_TYPE_1"/>
    <property type="match status" value="1"/>
</dbReference>
<feature type="transmembrane region" description="Helical" evidence="13">
    <location>
        <begin position="76"/>
        <end position="100"/>
    </location>
</feature>
<feature type="domain" description="PTS EIIB type-1" evidence="15">
    <location>
        <begin position="467"/>
        <end position="548"/>
    </location>
</feature>
<feature type="domain" description="PTS EIIA type-1" evidence="14">
    <location>
        <begin position="605"/>
        <end position="709"/>
    </location>
</feature>
<keyword evidence="8" id="KW-0418">Kinase</keyword>
<dbReference type="SUPFAM" id="SSF51261">
    <property type="entry name" value="Duplicated hybrid motif"/>
    <property type="match status" value="1"/>
</dbReference>
<comment type="subcellular location">
    <subcellularLocation>
        <location evidence="1">Cell membrane</location>
        <topology evidence="1">Multi-pass membrane protein</topology>
    </subcellularLocation>
</comment>
<feature type="domain" description="PTS EIIC type-1" evidence="16">
    <location>
        <begin position="16"/>
        <end position="438"/>
    </location>
</feature>
<dbReference type="STRING" id="411473.RUMCAL_00880"/>
<evidence type="ECO:0000256" key="3">
    <source>
        <dbReference type="ARBA" id="ARBA00022475"/>
    </source>
</evidence>
<dbReference type="Pfam" id="PF02378">
    <property type="entry name" value="PTS_EIIC"/>
    <property type="match status" value="1"/>
</dbReference>
<dbReference type="GO" id="GO:0016301">
    <property type="term" value="F:kinase activity"/>
    <property type="evidence" value="ECO:0007669"/>
    <property type="project" value="UniProtKB-KW"/>
</dbReference>
<dbReference type="GO" id="GO:0090563">
    <property type="term" value="F:protein-phosphocysteine-sugar phosphotransferase activity"/>
    <property type="evidence" value="ECO:0007669"/>
    <property type="project" value="TreeGrafter"/>
</dbReference>
<evidence type="ECO:0000259" key="14">
    <source>
        <dbReference type="PROSITE" id="PS51093"/>
    </source>
</evidence>
<keyword evidence="7 13" id="KW-0812">Transmembrane</keyword>
<evidence type="ECO:0000256" key="9">
    <source>
        <dbReference type="ARBA" id="ARBA00022989"/>
    </source>
</evidence>
<keyword evidence="5" id="KW-0808">Transferase</keyword>
<protein>
    <submittedName>
        <fullName evidence="17">PTS system glucose-specific EIICBA component family protein</fullName>
    </submittedName>
</protein>